<name>A0ABD2ZFC0_9GENT</name>
<keyword evidence="2" id="KW-1185">Reference proteome</keyword>
<evidence type="ECO:0000313" key="2">
    <source>
        <dbReference type="Proteomes" id="UP001630127"/>
    </source>
</evidence>
<gene>
    <name evidence="1" type="ORF">ACH5RR_023877</name>
</gene>
<comment type="caution">
    <text evidence="1">The sequence shown here is derived from an EMBL/GenBank/DDBJ whole genome shotgun (WGS) entry which is preliminary data.</text>
</comment>
<dbReference type="Proteomes" id="UP001630127">
    <property type="component" value="Unassembled WGS sequence"/>
</dbReference>
<dbReference type="AlphaFoldDB" id="A0ABD2ZFC0"/>
<protein>
    <submittedName>
        <fullName evidence="1">Uncharacterized protein</fullName>
    </submittedName>
</protein>
<dbReference type="EMBL" id="JBJUIK010000010">
    <property type="protein sequence ID" value="KAL3516975.1"/>
    <property type="molecule type" value="Genomic_DNA"/>
</dbReference>
<evidence type="ECO:0000313" key="1">
    <source>
        <dbReference type="EMBL" id="KAL3516975.1"/>
    </source>
</evidence>
<organism evidence="1 2">
    <name type="scientific">Cinchona calisaya</name>
    <dbReference type="NCBI Taxonomy" id="153742"/>
    <lineage>
        <taxon>Eukaryota</taxon>
        <taxon>Viridiplantae</taxon>
        <taxon>Streptophyta</taxon>
        <taxon>Embryophyta</taxon>
        <taxon>Tracheophyta</taxon>
        <taxon>Spermatophyta</taxon>
        <taxon>Magnoliopsida</taxon>
        <taxon>eudicotyledons</taxon>
        <taxon>Gunneridae</taxon>
        <taxon>Pentapetalae</taxon>
        <taxon>asterids</taxon>
        <taxon>lamiids</taxon>
        <taxon>Gentianales</taxon>
        <taxon>Rubiaceae</taxon>
        <taxon>Cinchonoideae</taxon>
        <taxon>Cinchoneae</taxon>
        <taxon>Cinchona</taxon>
    </lineage>
</organism>
<reference evidence="1 2" key="1">
    <citation type="submission" date="2024-11" db="EMBL/GenBank/DDBJ databases">
        <title>A near-complete genome assembly of Cinchona calisaya.</title>
        <authorList>
            <person name="Lian D.C."/>
            <person name="Zhao X.W."/>
            <person name="Wei L."/>
        </authorList>
    </citation>
    <scope>NUCLEOTIDE SEQUENCE [LARGE SCALE GENOMIC DNA]</scope>
    <source>
        <tissue evidence="1">Nenye</tissue>
    </source>
</reference>
<accession>A0ABD2ZFC0</accession>
<proteinExistence type="predicted"/>
<sequence>MLLEPNDTAATLEKIESSSQISKANTISVPLAPIVYEFAAPCSIEKGVNSTSHGSSFGDGNVITRCKVNPCALGAASTVKGDLDAIETDVEATVAAIDCVADDAAAIINTTMEVELAPTYENISAALN</sequence>